<feature type="transmembrane region" description="Helical" evidence="1">
    <location>
        <begin position="232"/>
        <end position="252"/>
    </location>
</feature>
<dbReference type="Gene3D" id="1.20.1250.20">
    <property type="entry name" value="MFS general substrate transporter like domains"/>
    <property type="match status" value="2"/>
</dbReference>
<proteinExistence type="predicted"/>
<evidence type="ECO:0000256" key="1">
    <source>
        <dbReference type="SAM" id="Phobius"/>
    </source>
</evidence>
<keyword evidence="1" id="KW-0472">Membrane</keyword>
<dbReference type="PANTHER" id="PTHR45757">
    <property type="entry name" value="PROTEIN CBG23364-RELATED"/>
    <property type="match status" value="1"/>
</dbReference>
<dbReference type="GO" id="GO:0022857">
    <property type="term" value="F:transmembrane transporter activity"/>
    <property type="evidence" value="ECO:0007669"/>
    <property type="project" value="InterPro"/>
</dbReference>
<evidence type="ECO:0000313" key="2">
    <source>
        <dbReference type="EMBL" id="VDP10446.1"/>
    </source>
</evidence>
<dbReference type="Pfam" id="PF07690">
    <property type="entry name" value="MFS_1"/>
    <property type="match status" value="1"/>
</dbReference>
<dbReference type="SUPFAM" id="SSF103473">
    <property type="entry name" value="MFS general substrate transporter"/>
    <property type="match status" value="1"/>
</dbReference>
<feature type="transmembrane region" description="Helical" evidence="1">
    <location>
        <begin position="206"/>
        <end position="226"/>
    </location>
</feature>
<dbReference type="Proteomes" id="UP000050761">
    <property type="component" value="Unassembled WGS sequence"/>
</dbReference>
<keyword evidence="1" id="KW-1133">Transmembrane helix</keyword>
<keyword evidence="1" id="KW-0812">Transmembrane</keyword>
<dbReference type="OrthoDB" id="2985014at2759"/>
<feature type="transmembrane region" description="Helical" evidence="1">
    <location>
        <begin position="272"/>
        <end position="293"/>
    </location>
</feature>
<accession>A0A183G847</accession>
<feature type="transmembrane region" description="Helical" evidence="1">
    <location>
        <begin position="12"/>
        <end position="34"/>
    </location>
</feature>
<dbReference type="GO" id="GO:0016020">
    <property type="term" value="C:membrane"/>
    <property type="evidence" value="ECO:0007669"/>
    <property type="project" value="TreeGrafter"/>
</dbReference>
<gene>
    <name evidence="2" type="ORF">HPBE_LOCUS18013</name>
</gene>
<dbReference type="WBParaSite" id="HPBE_0001801401-mRNA-1">
    <property type="protein sequence ID" value="HPBE_0001801401-mRNA-1"/>
    <property type="gene ID" value="HPBE_0001801401"/>
</dbReference>
<feature type="transmembrane region" description="Helical" evidence="1">
    <location>
        <begin position="73"/>
        <end position="92"/>
    </location>
</feature>
<feature type="transmembrane region" description="Helical" evidence="1">
    <location>
        <begin position="135"/>
        <end position="156"/>
    </location>
</feature>
<protein>
    <submittedName>
        <fullName evidence="4">MFS domain-containing protein</fullName>
    </submittedName>
</protein>
<organism evidence="3 4">
    <name type="scientific">Heligmosomoides polygyrus</name>
    <name type="common">Parasitic roundworm</name>
    <dbReference type="NCBI Taxonomy" id="6339"/>
    <lineage>
        <taxon>Eukaryota</taxon>
        <taxon>Metazoa</taxon>
        <taxon>Ecdysozoa</taxon>
        <taxon>Nematoda</taxon>
        <taxon>Chromadorea</taxon>
        <taxon>Rhabditida</taxon>
        <taxon>Rhabditina</taxon>
        <taxon>Rhabditomorpha</taxon>
        <taxon>Strongyloidea</taxon>
        <taxon>Heligmosomidae</taxon>
        <taxon>Heligmosomoides</taxon>
    </lineage>
</organism>
<accession>A0A3P8ETF9</accession>
<sequence length="364" mass="41083">MNILIRLKNLAIFKGISFGADFAAIGLIVVHWASLKQHGLFISLLSSFSQLSVMFTMPVAGELCESSLGWQSVYYVHATLSGVLFTAWYYFYRNNPAKHPCMTEVELEKIHRGKGEVKMHEPTPVKEIMTNPVMWAVWLSAFGELMMSQFIVMYGPTYLKEVLGFRVAHTGYFVAVPRALHLAFKIISGIASDRIHFLSEQTKMRIFNTIALMMSGIFFCILGFLPRELANYALASLLIIECSTGFICGGFYKCATLVARQHSHFVLSQIQFIKCLSLFIEPLLVFLICTHNTLSEWRMVFLFHGVLLIGNHHYSFPSAPPLKSSTSSVGNIIFCYFATDRPAAFTHIVPTEEPKDVEPPEQQR</sequence>
<evidence type="ECO:0000313" key="4">
    <source>
        <dbReference type="WBParaSite" id="HPBE_0001801401-mRNA-1"/>
    </source>
</evidence>
<feature type="transmembrane region" description="Helical" evidence="1">
    <location>
        <begin position="40"/>
        <end position="61"/>
    </location>
</feature>
<dbReference type="InterPro" id="IPR011701">
    <property type="entry name" value="MFS"/>
</dbReference>
<reference evidence="4" key="2">
    <citation type="submission" date="2019-09" db="UniProtKB">
        <authorList>
            <consortium name="WormBaseParasite"/>
        </authorList>
    </citation>
    <scope>IDENTIFICATION</scope>
</reference>
<dbReference type="PANTHER" id="PTHR45757:SF2">
    <property type="entry name" value="MAJOR FACILITATOR SUPERFAMILY (MFS) PROFILE DOMAIN-CONTAINING PROTEIN"/>
    <property type="match status" value="1"/>
</dbReference>
<dbReference type="EMBL" id="UZAH01030408">
    <property type="protein sequence ID" value="VDP10446.1"/>
    <property type="molecule type" value="Genomic_DNA"/>
</dbReference>
<dbReference type="AlphaFoldDB" id="A0A183G847"/>
<reference evidence="2 3" key="1">
    <citation type="submission" date="2018-11" db="EMBL/GenBank/DDBJ databases">
        <authorList>
            <consortium name="Pathogen Informatics"/>
        </authorList>
    </citation>
    <scope>NUCLEOTIDE SEQUENCE [LARGE SCALE GENOMIC DNA]</scope>
</reference>
<keyword evidence="3" id="KW-1185">Reference proteome</keyword>
<evidence type="ECO:0000313" key="3">
    <source>
        <dbReference type="Proteomes" id="UP000050761"/>
    </source>
</evidence>
<name>A0A183G847_HELPZ</name>
<dbReference type="InterPro" id="IPR036259">
    <property type="entry name" value="MFS_trans_sf"/>
</dbReference>